<keyword evidence="1" id="KW-0805">Transcription regulation</keyword>
<dbReference type="RefSeq" id="WP_133850720.1">
    <property type="nucleotide sequence ID" value="NZ_SNXZ01000003.1"/>
</dbReference>
<dbReference type="SUPFAM" id="SSF48498">
    <property type="entry name" value="Tetracyclin repressor-like, C-terminal domain"/>
    <property type="match status" value="1"/>
</dbReference>
<dbReference type="InterPro" id="IPR001647">
    <property type="entry name" value="HTH_TetR"/>
</dbReference>
<organism evidence="7 8">
    <name type="scientific">Labedaea rhizosphaerae</name>
    <dbReference type="NCBI Taxonomy" id="598644"/>
    <lineage>
        <taxon>Bacteria</taxon>
        <taxon>Bacillati</taxon>
        <taxon>Actinomycetota</taxon>
        <taxon>Actinomycetes</taxon>
        <taxon>Pseudonocardiales</taxon>
        <taxon>Pseudonocardiaceae</taxon>
        <taxon>Labedaea</taxon>
    </lineage>
</organism>
<keyword evidence="8" id="KW-1185">Reference proteome</keyword>
<dbReference type="InterPro" id="IPR036271">
    <property type="entry name" value="Tet_transcr_reg_TetR-rel_C_sf"/>
</dbReference>
<dbReference type="InterPro" id="IPR009057">
    <property type="entry name" value="Homeodomain-like_sf"/>
</dbReference>
<evidence type="ECO:0000256" key="3">
    <source>
        <dbReference type="ARBA" id="ARBA00023163"/>
    </source>
</evidence>
<evidence type="ECO:0000259" key="6">
    <source>
        <dbReference type="PROSITE" id="PS50977"/>
    </source>
</evidence>
<dbReference type="Pfam" id="PF02909">
    <property type="entry name" value="TetR_C_1"/>
    <property type="match status" value="1"/>
</dbReference>
<dbReference type="AlphaFoldDB" id="A0A4R6SC29"/>
<keyword evidence="3" id="KW-0804">Transcription</keyword>
<feature type="compositionally biased region" description="Basic and acidic residues" evidence="5">
    <location>
        <begin position="1"/>
        <end position="18"/>
    </location>
</feature>
<dbReference type="PANTHER" id="PTHR30055:SF151">
    <property type="entry name" value="TRANSCRIPTIONAL REGULATORY PROTEIN"/>
    <property type="match status" value="1"/>
</dbReference>
<dbReference type="GO" id="GO:0000976">
    <property type="term" value="F:transcription cis-regulatory region binding"/>
    <property type="evidence" value="ECO:0007669"/>
    <property type="project" value="TreeGrafter"/>
</dbReference>
<protein>
    <submittedName>
        <fullName evidence="7">TetR family transcriptional regulator</fullName>
    </submittedName>
</protein>
<evidence type="ECO:0000256" key="1">
    <source>
        <dbReference type="ARBA" id="ARBA00023015"/>
    </source>
</evidence>
<comment type="caution">
    <text evidence="7">The sequence shown here is derived from an EMBL/GenBank/DDBJ whole genome shotgun (WGS) entry which is preliminary data.</text>
</comment>
<evidence type="ECO:0000313" key="8">
    <source>
        <dbReference type="Proteomes" id="UP000295444"/>
    </source>
</evidence>
<dbReference type="GO" id="GO:0045892">
    <property type="term" value="P:negative regulation of DNA-templated transcription"/>
    <property type="evidence" value="ECO:0007669"/>
    <property type="project" value="InterPro"/>
</dbReference>
<evidence type="ECO:0000256" key="4">
    <source>
        <dbReference type="PROSITE-ProRule" id="PRU00335"/>
    </source>
</evidence>
<dbReference type="EMBL" id="SNXZ01000003">
    <property type="protein sequence ID" value="TDP97531.1"/>
    <property type="molecule type" value="Genomic_DNA"/>
</dbReference>
<name>A0A4R6SC29_LABRH</name>
<dbReference type="InterPro" id="IPR050109">
    <property type="entry name" value="HTH-type_TetR-like_transc_reg"/>
</dbReference>
<dbReference type="PANTHER" id="PTHR30055">
    <property type="entry name" value="HTH-TYPE TRANSCRIPTIONAL REGULATOR RUTR"/>
    <property type="match status" value="1"/>
</dbReference>
<accession>A0A4R6SC29</accession>
<dbReference type="InterPro" id="IPR004111">
    <property type="entry name" value="Repressor_TetR_C"/>
</dbReference>
<evidence type="ECO:0000256" key="5">
    <source>
        <dbReference type="SAM" id="MobiDB-lite"/>
    </source>
</evidence>
<dbReference type="OrthoDB" id="2570341at2"/>
<reference evidence="7 8" key="1">
    <citation type="submission" date="2019-03" db="EMBL/GenBank/DDBJ databases">
        <title>Genomic Encyclopedia of Type Strains, Phase IV (KMG-IV): sequencing the most valuable type-strain genomes for metagenomic binning, comparative biology and taxonomic classification.</title>
        <authorList>
            <person name="Goeker M."/>
        </authorList>
    </citation>
    <scope>NUCLEOTIDE SEQUENCE [LARGE SCALE GENOMIC DNA]</scope>
    <source>
        <strain evidence="7 8">DSM 45361</strain>
    </source>
</reference>
<dbReference type="Proteomes" id="UP000295444">
    <property type="component" value="Unassembled WGS sequence"/>
</dbReference>
<dbReference type="PROSITE" id="PS50977">
    <property type="entry name" value="HTH_TETR_2"/>
    <property type="match status" value="1"/>
</dbReference>
<feature type="domain" description="HTH tetR-type" evidence="6">
    <location>
        <begin position="24"/>
        <end position="84"/>
    </location>
</feature>
<evidence type="ECO:0000313" key="7">
    <source>
        <dbReference type="EMBL" id="TDP97531.1"/>
    </source>
</evidence>
<dbReference type="SUPFAM" id="SSF46689">
    <property type="entry name" value="Homeodomain-like"/>
    <property type="match status" value="1"/>
</dbReference>
<proteinExistence type="predicted"/>
<gene>
    <name evidence="7" type="ORF">EV186_103495</name>
</gene>
<evidence type="ECO:0000256" key="2">
    <source>
        <dbReference type="ARBA" id="ARBA00023125"/>
    </source>
</evidence>
<feature type="DNA-binding region" description="H-T-H motif" evidence="4">
    <location>
        <begin position="47"/>
        <end position="66"/>
    </location>
</feature>
<dbReference type="Gene3D" id="1.10.10.60">
    <property type="entry name" value="Homeodomain-like"/>
    <property type="match status" value="1"/>
</dbReference>
<dbReference type="Gene3D" id="1.10.357.10">
    <property type="entry name" value="Tetracycline Repressor, domain 2"/>
    <property type="match status" value="1"/>
</dbReference>
<dbReference type="GO" id="GO:0003700">
    <property type="term" value="F:DNA-binding transcription factor activity"/>
    <property type="evidence" value="ECO:0007669"/>
    <property type="project" value="TreeGrafter"/>
</dbReference>
<keyword evidence="2 4" id="KW-0238">DNA-binding</keyword>
<feature type="region of interest" description="Disordered" evidence="5">
    <location>
        <begin position="1"/>
        <end position="22"/>
    </location>
</feature>
<sequence length="242" mass="26310">MPQRDEPVPIWDRPEPPDKPALTPLSRAKIVRTAIALADAEDLSAVSLRKVAAALDAGPMRLYGYLSTKEELFDLMLDAVYGEILAEAPPSGDWQAVLREWALRMRAAVLRHEWVVDLLGGRPQLGPNVLAHLESLLSAVDGSPGFGHIDDAMRALHAINSYVVGALRAEITNARAERRAGQDEQQWQNANAPYLMRMLKTGKFPTLGKVVADATHPGPSVRFSEGLGIVLAGIEAQLAEQT</sequence>